<reference evidence="1 2" key="1">
    <citation type="submission" date="2018-10" db="EMBL/GenBank/DDBJ databases">
        <authorList>
            <person name="Ekblom R."/>
            <person name="Jareborg N."/>
        </authorList>
    </citation>
    <scope>NUCLEOTIDE SEQUENCE [LARGE SCALE GENOMIC DNA]</scope>
    <source>
        <tissue evidence="1">Muscle</tissue>
    </source>
</reference>
<dbReference type="EMBL" id="CYRY02044857">
    <property type="protein sequence ID" value="VCX40042.1"/>
    <property type="molecule type" value="Genomic_DNA"/>
</dbReference>
<comment type="caution">
    <text evidence="1">The sequence shown here is derived from an EMBL/GenBank/DDBJ whole genome shotgun (WGS) entry which is preliminary data.</text>
</comment>
<dbReference type="Proteomes" id="UP000269945">
    <property type="component" value="Unassembled WGS sequence"/>
</dbReference>
<gene>
    <name evidence="1" type="ORF">BN2614_LOCUS3</name>
</gene>
<keyword evidence="2" id="KW-1185">Reference proteome</keyword>
<proteinExistence type="predicted"/>
<accession>A0A9X9Q942</accession>
<protein>
    <submittedName>
        <fullName evidence="1">Uncharacterized protein</fullName>
    </submittedName>
</protein>
<feature type="non-terminal residue" evidence="1">
    <location>
        <position position="1"/>
    </location>
</feature>
<feature type="non-terminal residue" evidence="1">
    <location>
        <position position="68"/>
    </location>
</feature>
<evidence type="ECO:0000313" key="1">
    <source>
        <dbReference type="EMBL" id="VCX40042.1"/>
    </source>
</evidence>
<name>A0A9X9Q942_GULGU</name>
<evidence type="ECO:0000313" key="2">
    <source>
        <dbReference type="Proteomes" id="UP000269945"/>
    </source>
</evidence>
<sequence length="68" mass="7353">GVHSKLTEPPPDLTGLAGPVLLPARPPANCLELSPPAEHIYQYPDGPRLYTRASHAGSHRGHLWQTPI</sequence>
<dbReference type="AlphaFoldDB" id="A0A9X9Q942"/>
<organism evidence="1 2">
    <name type="scientific">Gulo gulo</name>
    <name type="common">Wolverine</name>
    <name type="synonym">Gluton</name>
    <dbReference type="NCBI Taxonomy" id="48420"/>
    <lineage>
        <taxon>Eukaryota</taxon>
        <taxon>Metazoa</taxon>
        <taxon>Chordata</taxon>
        <taxon>Craniata</taxon>
        <taxon>Vertebrata</taxon>
        <taxon>Euteleostomi</taxon>
        <taxon>Mammalia</taxon>
        <taxon>Eutheria</taxon>
        <taxon>Laurasiatheria</taxon>
        <taxon>Carnivora</taxon>
        <taxon>Caniformia</taxon>
        <taxon>Musteloidea</taxon>
        <taxon>Mustelidae</taxon>
        <taxon>Guloninae</taxon>
        <taxon>Gulo</taxon>
    </lineage>
</organism>